<dbReference type="AlphaFoldDB" id="A0A154LA09"/>
<evidence type="ECO:0000313" key="13">
    <source>
        <dbReference type="Proteomes" id="UP000076335"/>
    </source>
</evidence>
<dbReference type="RefSeq" id="WP_062949216.1">
    <property type="nucleotide sequence ID" value="NZ_LPVY01000003.1"/>
</dbReference>
<evidence type="ECO:0000256" key="9">
    <source>
        <dbReference type="ARBA" id="ARBA00023277"/>
    </source>
</evidence>
<keyword evidence="7 10" id="KW-0520">NAD</keyword>
<dbReference type="Gene3D" id="3.90.25.10">
    <property type="entry name" value="UDP-galactose 4-epimerase, domain 1"/>
    <property type="match status" value="1"/>
</dbReference>
<organism evidence="12 13">
    <name type="scientific">Thalassospira lucentensis</name>
    <dbReference type="NCBI Taxonomy" id="168935"/>
    <lineage>
        <taxon>Bacteria</taxon>
        <taxon>Pseudomonadati</taxon>
        <taxon>Pseudomonadota</taxon>
        <taxon>Alphaproteobacteria</taxon>
        <taxon>Rhodospirillales</taxon>
        <taxon>Thalassospiraceae</taxon>
        <taxon>Thalassospira</taxon>
    </lineage>
</organism>
<dbReference type="Gene3D" id="3.40.50.720">
    <property type="entry name" value="NAD(P)-binding Rossmann-like Domain"/>
    <property type="match status" value="1"/>
</dbReference>
<dbReference type="SUPFAM" id="SSF51735">
    <property type="entry name" value="NAD(P)-binding Rossmann-fold domains"/>
    <property type="match status" value="1"/>
</dbReference>
<dbReference type="CDD" id="cd05247">
    <property type="entry name" value="UDP_G4E_1_SDR_e"/>
    <property type="match status" value="1"/>
</dbReference>
<evidence type="ECO:0000256" key="2">
    <source>
        <dbReference type="ARBA" id="ARBA00001911"/>
    </source>
</evidence>
<comment type="cofactor">
    <cofactor evidence="2 10">
        <name>NAD(+)</name>
        <dbReference type="ChEBI" id="CHEBI:57540"/>
    </cofactor>
</comment>
<dbReference type="InterPro" id="IPR036291">
    <property type="entry name" value="NAD(P)-bd_dom_sf"/>
</dbReference>
<evidence type="ECO:0000256" key="8">
    <source>
        <dbReference type="ARBA" id="ARBA00023235"/>
    </source>
</evidence>
<reference evidence="12 13" key="1">
    <citation type="submission" date="2015-12" db="EMBL/GenBank/DDBJ databases">
        <title>Genome sequence of Thalassospira lucentensis MCCC 1A02072.</title>
        <authorList>
            <person name="Lu L."/>
            <person name="Lai Q."/>
            <person name="Shao Z."/>
            <person name="Qian P."/>
        </authorList>
    </citation>
    <scope>NUCLEOTIDE SEQUENCE [LARGE SCALE GENOMIC DNA]</scope>
    <source>
        <strain evidence="12 13">MCCC 1A02072</strain>
    </source>
</reference>
<dbReference type="EC" id="5.1.3.2" evidence="5 10"/>
<dbReference type="PANTHER" id="PTHR43725">
    <property type="entry name" value="UDP-GLUCOSE 4-EPIMERASE"/>
    <property type="match status" value="1"/>
</dbReference>
<evidence type="ECO:0000256" key="1">
    <source>
        <dbReference type="ARBA" id="ARBA00000083"/>
    </source>
</evidence>
<comment type="pathway">
    <text evidence="3 10">Carbohydrate metabolism; galactose metabolism.</text>
</comment>
<dbReference type="EMBL" id="LPVY01000003">
    <property type="protein sequence ID" value="KZB68257.1"/>
    <property type="molecule type" value="Genomic_DNA"/>
</dbReference>
<proteinExistence type="inferred from homology"/>
<sequence length="332" mass="35972">MTVLVTGGAGYIGSHAALALLDAGRKVVVLDNLSQGYRWAVPAGAAFVEGDCGDYELVRKLVADHDVKAIMHFAGSIIVPESVVYPLDYYYNNTVNSRALAQVAVDAGIRYFIFSSTAGVYGEPAKTPILEDFPSKPISPYGTSKMMTEKMLADASVAHDMNYVALRYFNVAGADPEGRAGQTSRKATHLIKIASQAATGVRSHLEIYGEDYETPDGTCIRDYIHVSDLANAHVLALEYLENGGESDVMNCGYGRGFSVKEVISAVKEVSGVDFPVKLAERRPGDPAALIAGADRVREKLGWEPKHDDLEMIVRHALDWEESLKTRQVVDAA</sequence>
<dbReference type="InterPro" id="IPR001509">
    <property type="entry name" value="Epimerase_deHydtase"/>
</dbReference>
<dbReference type="GO" id="GO:0003978">
    <property type="term" value="F:UDP-glucose 4-epimerase activity"/>
    <property type="evidence" value="ECO:0007669"/>
    <property type="project" value="UniProtKB-UniRule"/>
</dbReference>
<dbReference type="Proteomes" id="UP000076335">
    <property type="component" value="Unassembled WGS sequence"/>
</dbReference>
<name>A0A154LA09_9PROT</name>
<gene>
    <name evidence="12" type="ORF">AUP42_12475</name>
</gene>
<evidence type="ECO:0000256" key="3">
    <source>
        <dbReference type="ARBA" id="ARBA00004947"/>
    </source>
</evidence>
<keyword evidence="9 10" id="KW-0119">Carbohydrate metabolism</keyword>
<evidence type="ECO:0000256" key="4">
    <source>
        <dbReference type="ARBA" id="ARBA00007637"/>
    </source>
</evidence>
<accession>A0A154LA09</accession>
<dbReference type="GO" id="GO:0033499">
    <property type="term" value="P:galactose catabolic process via UDP-galactose, Leloir pathway"/>
    <property type="evidence" value="ECO:0007669"/>
    <property type="project" value="TreeGrafter"/>
</dbReference>
<evidence type="ECO:0000259" key="11">
    <source>
        <dbReference type="Pfam" id="PF01370"/>
    </source>
</evidence>
<dbReference type="PANTHER" id="PTHR43725:SF53">
    <property type="entry name" value="UDP-ARABINOSE 4-EPIMERASE 1"/>
    <property type="match status" value="1"/>
</dbReference>
<feature type="domain" description="NAD-dependent epimerase/dehydratase" evidence="11">
    <location>
        <begin position="3"/>
        <end position="252"/>
    </location>
</feature>
<evidence type="ECO:0000313" key="12">
    <source>
        <dbReference type="EMBL" id="KZB68257.1"/>
    </source>
</evidence>
<protein>
    <recommendedName>
        <fullName evidence="6 10">UDP-glucose 4-epimerase</fullName>
        <ecNumber evidence="5 10">5.1.3.2</ecNumber>
    </recommendedName>
</protein>
<dbReference type="OrthoDB" id="9801785at2"/>
<comment type="subunit">
    <text evidence="10">Homodimer.</text>
</comment>
<evidence type="ECO:0000256" key="5">
    <source>
        <dbReference type="ARBA" id="ARBA00013189"/>
    </source>
</evidence>
<dbReference type="NCBIfam" id="TIGR01179">
    <property type="entry name" value="galE"/>
    <property type="match status" value="1"/>
</dbReference>
<dbReference type="Pfam" id="PF01370">
    <property type="entry name" value="Epimerase"/>
    <property type="match status" value="1"/>
</dbReference>
<comment type="similarity">
    <text evidence="4 10">Belongs to the NAD(P)-dependent epimerase/dehydratase family.</text>
</comment>
<keyword evidence="8 10" id="KW-0413">Isomerase</keyword>
<dbReference type="UniPathway" id="UPA00214"/>
<evidence type="ECO:0000256" key="7">
    <source>
        <dbReference type="ARBA" id="ARBA00023027"/>
    </source>
</evidence>
<comment type="caution">
    <text evidence="12">The sequence shown here is derived from an EMBL/GenBank/DDBJ whole genome shotgun (WGS) entry which is preliminary data.</text>
</comment>
<comment type="catalytic activity">
    <reaction evidence="1 10">
        <text>UDP-alpha-D-glucose = UDP-alpha-D-galactose</text>
        <dbReference type="Rhea" id="RHEA:22168"/>
        <dbReference type="ChEBI" id="CHEBI:58885"/>
        <dbReference type="ChEBI" id="CHEBI:66914"/>
        <dbReference type="EC" id="5.1.3.2"/>
    </reaction>
</comment>
<dbReference type="InterPro" id="IPR005886">
    <property type="entry name" value="UDP_G4E"/>
</dbReference>
<evidence type="ECO:0000256" key="10">
    <source>
        <dbReference type="RuleBase" id="RU366046"/>
    </source>
</evidence>
<evidence type="ECO:0000256" key="6">
    <source>
        <dbReference type="ARBA" id="ARBA00018569"/>
    </source>
</evidence>